<gene>
    <name evidence="3" type="ORF">DPRO_2677</name>
</gene>
<dbReference type="PANTHER" id="PTHR43649">
    <property type="entry name" value="ARABINOSE-BINDING PROTEIN-RELATED"/>
    <property type="match status" value="1"/>
</dbReference>
<evidence type="ECO:0000256" key="1">
    <source>
        <dbReference type="ARBA" id="ARBA00004418"/>
    </source>
</evidence>
<dbReference type="Gene3D" id="3.40.190.10">
    <property type="entry name" value="Periplasmic binding protein-like II"/>
    <property type="match status" value="2"/>
</dbReference>
<keyword evidence="4" id="KW-1185">Reference proteome</keyword>
<dbReference type="GO" id="GO:0042597">
    <property type="term" value="C:periplasmic space"/>
    <property type="evidence" value="ECO:0007669"/>
    <property type="project" value="UniProtKB-SubCell"/>
</dbReference>
<organism evidence="3 4">
    <name type="scientific">Pseudodesulfovibrio profundus</name>
    <dbReference type="NCBI Taxonomy" id="57320"/>
    <lineage>
        <taxon>Bacteria</taxon>
        <taxon>Pseudomonadati</taxon>
        <taxon>Thermodesulfobacteriota</taxon>
        <taxon>Desulfovibrionia</taxon>
        <taxon>Desulfovibrionales</taxon>
        <taxon>Desulfovibrionaceae</taxon>
    </lineage>
</organism>
<evidence type="ECO:0000313" key="3">
    <source>
        <dbReference type="EMBL" id="SOB59586.1"/>
    </source>
</evidence>
<accession>A0A2C8FAX4</accession>
<reference evidence="4" key="1">
    <citation type="submission" date="2017-09" db="EMBL/GenBank/DDBJ databases">
        <authorList>
            <person name="Regsiter A."/>
            <person name="William W."/>
        </authorList>
    </citation>
    <scope>NUCLEOTIDE SEQUENCE [LARGE SCALE GENOMIC DNA]</scope>
    <source>
        <strain evidence="4">500-1</strain>
    </source>
</reference>
<dbReference type="EMBL" id="LT907975">
    <property type="protein sequence ID" value="SOB59586.1"/>
    <property type="molecule type" value="Genomic_DNA"/>
</dbReference>
<proteinExistence type="inferred from homology"/>
<dbReference type="InterPro" id="IPR006059">
    <property type="entry name" value="SBP"/>
</dbReference>
<dbReference type="KEGG" id="pprf:DPRO_2677"/>
<evidence type="ECO:0000313" key="4">
    <source>
        <dbReference type="Proteomes" id="UP000219215"/>
    </source>
</evidence>
<evidence type="ECO:0000256" key="2">
    <source>
        <dbReference type="ARBA" id="ARBA00008520"/>
    </source>
</evidence>
<dbReference type="SUPFAM" id="SSF53850">
    <property type="entry name" value="Periplasmic binding protein-like II"/>
    <property type="match status" value="1"/>
</dbReference>
<comment type="subcellular location">
    <subcellularLocation>
        <location evidence="1">Periplasm</location>
    </subcellularLocation>
</comment>
<dbReference type="InterPro" id="IPR050490">
    <property type="entry name" value="Bact_solute-bd_prot1"/>
</dbReference>
<comment type="similarity">
    <text evidence="2">Belongs to the bacterial solute-binding protein 1 family.</text>
</comment>
<name>A0A2C8FAX4_9BACT</name>
<dbReference type="Proteomes" id="UP000219215">
    <property type="component" value="Chromosome DPRO"/>
</dbReference>
<dbReference type="Pfam" id="PF01547">
    <property type="entry name" value="SBP_bac_1"/>
    <property type="match status" value="1"/>
</dbReference>
<protein>
    <submittedName>
        <fullName evidence="3">Extracellular solute-binding protein, family 1</fullName>
    </submittedName>
</protein>
<dbReference type="AlphaFoldDB" id="A0A2C8FAX4"/>
<sequence length="445" mass="50206">MISYAVVISCSRRFGIQYITSLFGTLLCLVAAHAIVPSTASADHANDLIFLHYWTDDLSGGINEMMQAYNKLHDKAPVRATGFEHESFKVGINVMLDSGHPPDMFSYWAGARTETLVNLNYLTPIDQVWLEAGLDSIFSPTVQKACTYHGHKYALPLTQHYAAFFYNKKLFEQHALKPPTDWKSFLIACETLKQAGVTPIALGSRDKWPAQFWFDYLLLRTAGPAFRDKLMKGDKPYDDPRVIEAFAMWKGLLDSGYFNQMPNLLDWAEAAKLVHSGQAGMTLMGTWIIGLFENQLHWKQEEDYDFFRFPIINKSLPLTALGSMDVVLVPRHGRHSEVNKILAYLSKPEPQMAMSRGSGAFSPSSAVTLDFYPPMQQRILKTIRSTPNWASNYDLSTRPCIARQGLDMMARFIDSPDTYKTLLQQLAKDTCLSISPPRSSQVPHD</sequence>